<comment type="caution">
    <text evidence="8">The sequence shown here is derived from an EMBL/GenBank/DDBJ whole genome shotgun (WGS) entry which is preliminary data.</text>
</comment>
<dbReference type="OrthoDB" id="9810662at2"/>
<dbReference type="AlphaFoldDB" id="A0A8G2CK95"/>
<keyword evidence="5 6" id="KW-0472">Membrane</keyword>
<dbReference type="GO" id="GO:0005886">
    <property type="term" value="C:plasma membrane"/>
    <property type="evidence" value="ECO:0007669"/>
    <property type="project" value="UniProtKB-SubCell"/>
</dbReference>
<dbReference type="Pfam" id="PF00482">
    <property type="entry name" value="T2SSF"/>
    <property type="match status" value="1"/>
</dbReference>
<evidence type="ECO:0000259" key="7">
    <source>
        <dbReference type="Pfam" id="PF00482"/>
    </source>
</evidence>
<dbReference type="PANTHER" id="PTHR35007:SF2">
    <property type="entry name" value="PILUS ASSEMBLE PROTEIN"/>
    <property type="match status" value="1"/>
</dbReference>
<dbReference type="InterPro" id="IPR018076">
    <property type="entry name" value="T2SS_GspF_dom"/>
</dbReference>
<evidence type="ECO:0000256" key="3">
    <source>
        <dbReference type="ARBA" id="ARBA00022692"/>
    </source>
</evidence>
<keyword evidence="9" id="KW-1185">Reference proteome</keyword>
<evidence type="ECO:0000256" key="4">
    <source>
        <dbReference type="ARBA" id="ARBA00022989"/>
    </source>
</evidence>
<evidence type="ECO:0000256" key="6">
    <source>
        <dbReference type="SAM" id="Phobius"/>
    </source>
</evidence>
<feature type="transmembrane region" description="Helical" evidence="6">
    <location>
        <begin position="143"/>
        <end position="163"/>
    </location>
</feature>
<reference evidence="8 9" key="1">
    <citation type="submission" date="2017-01" db="EMBL/GenBank/DDBJ databases">
        <authorList>
            <person name="Varghese N."/>
            <person name="Submissions S."/>
        </authorList>
    </citation>
    <scope>NUCLEOTIDE SEQUENCE [LARGE SCALE GENOMIC DNA]</scope>
    <source>
        <strain evidence="8 9">ATCC 35905</strain>
    </source>
</reference>
<evidence type="ECO:0000256" key="1">
    <source>
        <dbReference type="ARBA" id="ARBA00004651"/>
    </source>
</evidence>
<name>A0A8G2CK95_ACIRU</name>
<keyword evidence="4 6" id="KW-1133">Transmembrane helix</keyword>
<dbReference type="Proteomes" id="UP000186308">
    <property type="component" value="Unassembled WGS sequence"/>
</dbReference>
<evidence type="ECO:0000313" key="8">
    <source>
        <dbReference type="EMBL" id="SIQ71680.1"/>
    </source>
</evidence>
<comment type="subcellular location">
    <subcellularLocation>
        <location evidence="1">Cell membrane</location>
        <topology evidence="1">Multi-pass membrane protein</topology>
    </subcellularLocation>
</comment>
<proteinExistence type="predicted"/>
<organism evidence="8 9">
    <name type="scientific">Acidiphilium rubrum</name>
    <dbReference type="NCBI Taxonomy" id="526"/>
    <lineage>
        <taxon>Bacteria</taxon>
        <taxon>Pseudomonadati</taxon>
        <taxon>Pseudomonadota</taxon>
        <taxon>Alphaproteobacteria</taxon>
        <taxon>Acetobacterales</taxon>
        <taxon>Acidocellaceae</taxon>
        <taxon>Acidiphilium</taxon>
    </lineage>
</organism>
<protein>
    <submittedName>
        <fullName evidence="8">Tight adherence protein C</fullName>
    </submittedName>
</protein>
<dbReference type="EMBL" id="FTNE01000008">
    <property type="protein sequence ID" value="SIQ71680.1"/>
    <property type="molecule type" value="Genomic_DNA"/>
</dbReference>
<feature type="transmembrane region" description="Helical" evidence="6">
    <location>
        <begin position="288"/>
        <end position="312"/>
    </location>
</feature>
<keyword evidence="2" id="KW-1003">Cell membrane</keyword>
<accession>A0A8G2CK95</accession>
<sequence>MPNFAHWQTPIAMSTLVIDLITGIALLIAAAVILLLYEARHKDVAARIDQVVHRGNPPPASPARAAAALDRLRQIGDFLQHHTKFFSPGELAAFEQSLALAGLDPRRNLSLLLGAKAVLTLTMPILGFFVARLLHTSTLMTGVAAAIGFVVGLRGAFVIVRLLRRPYANAVRRGLPDGFDLLVICTEAGLGLESALDRVAGIMRRTNLPTALQLAKLAEELRIMPDRSKALAAFGRHSGVDGMQRFTTILAQSLQFGTPLSQALRMIAVELRRQRANRLEARASRLPVLLIFPLLFFIMPCIMIVMVGPSVISLMHTLGQLKGGLK</sequence>
<evidence type="ECO:0000256" key="2">
    <source>
        <dbReference type="ARBA" id="ARBA00022475"/>
    </source>
</evidence>
<feature type="transmembrane region" description="Helical" evidence="6">
    <location>
        <begin position="109"/>
        <end position="131"/>
    </location>
</feature>
<gene>
    <name evidence="8" type="ORF">SAMN05421828_10887</name>
</gene>
<keyword evidence="3 6" id="KW-0812">Transmembrane</keyword>
<feature type="transmembrane region" description="Helical" evidence="6">
    <location>
        <begin position="12"/>
        <end position="37"/>
    </location>
</feature>
<dbReference type="PANTHER" id="PTHR35007">
    <property type="entry name" value="INTEGRAL MEMBRANE PROTEIN-RELATED"/>
    <property type="match status" value="1"/>
</dbReference>
<evidence type="ECO:0000256" key="5">
    <source>
        <dbReference type="ARBA" id="ARBA00023136"/>
    </source>
</evidence>
<feature type="domain" description="Type II secretion system protein GspF" evidence="7">
    <location>
        <begin position="180"/>
        <end position="307"/>
    </location>
</feature>
<evidence type="ECO:0000313" key="9">
    <source>
        <dbReference type="Proteomes" id="UP000186308"/>
    </source>
</evidence>